<sequence length="124" mass="14240">MVFHIYALCSARRFHRFQNVHIPLWARGKNTVKQPVCIHDLARGIVNSLHNPESLGQIYEAVGPHRYRLDDLVNSHIPIMYIGIEYSASNNRNLAERFLNQAYLISPSDPFVLHELGTLAFESQ</sequence>
<reference evidence="6 7" key="1">
    <citation type="journal article" date="2019" name="PLoS Pathog.">
        <title>Genome sequence of the bovine parasite Schistosoma bovis Tanzania.</title>
        <authorList>
            <person name="Oey H."/>
            <person name="Zakrzewski M."/>
            <person name="Gobert G."/>
            <person name="Gravermann K."/>
            <person name="Stoye J."/>
            <person name="Jones M."/>
            <person name="Mcmanus D."/>
            <person name="Krause L."/>
        </authorList>
    </citation>
    <scope>NUCLEOTIDE SEQUENCE [LARGE SCALE GENOMIC DNA]</scope>
    <source>
        <strain evidence="6 7">TAN1997</strain>
    </source>
</reference>
<gene>
    <name evidence="6" type="ORF">DC041_0010798</name>
</gene>
<dbReference type="GO" id="GO:0005739">
    <property type="term" value="C:mitochondrion"/>
    <property type="evidence" value="ECO:0007669"/>
    <property type="project" value="TreeGrafter"/>
</dbReference>
<comment type="subunit">
    <text evidence="5">Complex I is composed of 45 different subunits. This a component of the hydrophobic protein fraction. Interacts with BLOC1S1. Interacts with SLC2A4. Interacts with CLOCK. Interacts with RAB5IF.</text>
</comment>
<dbReference type="Proteomes" id="UP000290809">
    <property type="component" value="Unassembled WGS sequence"/>
</dbReference>
<dbReference type="EMBL" id="QMKO01003500">
    <property type="protein sequence ID" value="RTG81250.1"/>
    <property type="molecule type" value="Genomic_DNA"/>
</dbReference>
<dbReference type="AlphaFoldDB" id="A0A430Q0L4"/>
<evidence type="ECO:0000256" key="2">
    <source>
        <dbReference type="ARBA" id="ARBA00040720"/>
    </source>
</evidence>
<evidence type="ECO:0000313" key="6">
    <source>
        <dbReference type="EMBL" id="RTG81250.1"/>
    </source>
</evidence>
<dbReference type="SUPFAM" id="SSF51735">
    <property type="entry name" value="NAD(P)-binding Rossmann-fold domains"/>
    <property type="match status" value="1"/>
</dbReference>
<dbReference type="InterPro" id="IPR036291">
    <property type="entry name" value="NAD(P)-bd_dom_sf"/>
</dbReference>
<dbReference type="STRING" id="6184.A0A430Q0L4"/>
<dbReference type="InterPro" id="IPR011990">
    <property type="entry name" value="TPR-like_helical_dom_sf"/>
</dbReference>
<feature type="non-terminal residue" evidence="6">
    <location>
        <position position="124"/>
    </location>
</feature>
<keyword evidence="7" id="KW-1185">Reference proteome</keyword>
<evidence type="ECO:0000256" key="3">
    <source>
        <dbReference type="ARBA" id="ARBA00042000"/>
    </source>
</evidence>
<accession>A0A430Q0L4</accession>
<evidence type="ECO:0000313" key="7">
    <source>
        <dbReference type="Proteomes" id="UP000290809"/>
    </source>
</evidence>
<comment type="caution">
    <text evidence="6">The sequence shown here is derived from an EMBL/GenBank/DDBJ whole genome shotgun (WGS) entry which is preliminary data.</text>
</comment>
<organism evidence="6 7">
    <name type="scientific">Schistosoma bovis</name>
    <name type="common">Blood fluke</name>
    <dbReference type="NCBI Taxonomy" id="6184"/>
    <lineage>
        <taxon>Eukaryota</taxon>
        <taxon>Metazoa</taxon>
        <taxon>Spiralia</taxon>
        <taxon>Lophotrochozoa</taxon>
        <taxon>Platyhelminthes</taxon>
        <taxon>Trematoda</taxon>
        <taxon>Digenea</taxon>
        <taxon>Strigeidida</taxon>
        <taxon>Schistosomatoidea</taxon>
        <taxon>Schistosomatidae</taxon>
        <taxon>Schistosoma</taxon>
    </lineage>
</organism>
<evidence type="ECO:0000256" key="4">
    <source>
        <dbReference type="ARBA" id="ARBA00043145"/>
    </source>
</evidence>
<proteinExistence type="inferred from homology"/>
<evidence type="ECO:0000256" key="5">
    <source>
        <dbReference type="ARBA" id="ARBA00046455"/>
    </source>
</evidence>
<dbReference type="GO" id="GO:0044877">
    <property type="term" value="F:protein-containing complex binding"/>
    <property type="evidence" value="ECO:0007669"/>
    <property type="project" value="TreeGrafter"/>
</dbReference>
<dbReference type="PANTHER" id="PTHR12126:SF11">
    <property type="entry name" value="NADH DEHYDROGENASE [UBIQUINONE] 1 ALPHA SUBCOMPLEX SUBUNIT 9, MITOCHONDRIAL"/>
    <property type="match status" value="1"/>
</dbReference>
<comment type="similarity">
    <text evidence="1">Belongs to the complex I NDUFA9 subunit family.</text>
</comment>
<protein>
    <recommendedName>
        <fullName evidence="2">NADH dehydrogenase [ubiquinone] 1 alpha subcomplex subunit 9, mitochondrial</fullName>
    </recommendedName>
    <alternativeName>
        <fullName evidence="4">Complex I-39kD</fullName>
    </alternativeName>
    <alternativeName>
        <fullName evidence="3">NADH-ubiquinone oxidoreductase 39 kDa subunit</fullName>
    </alternativeName>
</protein>
<name>A0A430Q0L4_SCHBO</name>
<dbReference type="PANTHER" id="PTHR12126">
    <property type="entry name" value="NADH-UBIQUINONE OXIDOREDUCTASE 39 KDA SUBUNIT-RELATED"/>
    <property type="match status" value="1"/>
</dbReference>
<dbReference type="Gene3D" id="1.25.40.10">
    <property type="entry name" value="Tetratricopeptide repeat domain"/>
    <property type="match status" value="1"/>
</dbReference>
<evidence type="ECO:0000256" key="1">
    <source>
        <dbReference type="ARBA" id="ARBA00038501"/>
    </source>
</evidence>
<dbReference type="InterPro" id="IPR051207">
    <property type="entry name" value="ComplexI_NDUFA9_subunit"/>
</dbReference>